<sequence>MSNRHFLHSIGILDPLELTLITGINANTCGGGLHTISEEGNSSFSSDTRCTKGHKDKETSEEVLLNELHDKSRTRTSKVKGEKAVCSVGNHDSSPHRKVTHKFLSIDRTNKAGSKQIQVL</sequence>
<organism evidence="1 2">
    <name type="scientific">Arctium lappa</name>
    <name type="common">Greater burdock</name>
    <name type="synonym">Lappa major</name>
    <dbReference type="NCBI Taxonomy" id="4217"/>
    <lineage>
        <taxon>Eukaryota</taxon>
        <taxon>Viridiplantae</taxon>
        <taxon>Streptophyta</taxon>
        <taxon>Embryophyta</taxon>
        <taxon>Tracheophyta</taxon>
        <taxon>Spermatophyta</taxon>
        <taxon>Magnoliopsida</taxon>
        <taxon>eudicotyledons</taxon>
        <taxon>Gunneridae</taxon>
        <taxon>Pentapetalae</taxon>
        <taxon>asterids</taxon>
        <taxon>campanulids</taxon>
        <taxon>Asterales</taxon>
        <taxon>Asteraceae</taxon>
        <taxon>Carduoideae</taxon>
        <taxon>Cardueae</taxon>
        <taxon>Arctiinae</taxon>
        <taxon>Arctium</taxon>
    </lineage>
</organism>
<accession>A0ACB9DHW3</accession>
<evidence type="ECO:0000313" key="2">
    <source>
        <dbReference type="Proteomes" id="UP001055879"/>
    </source>
</evidence>
<reference evidence="2" key="1">
    <citation type="journal article" date="2022" name="Mol. Ecol. Resour.">
        <title>The genomes of chicory, endive, great burdock and yacon provide insights into Asteraceae palaeo-polyploidization history and plant inulin production.</title>
        <authorList>
            <person name="Fan W."/>
            <person name="Wang S."/>
            <person name="Wang H."/>
            <person name="Wang A."/>
            <person name="Jiang F."/>
            <person name="Liu H."/>
            <person name="Zhao H."/>
            <person name="Xu D."/>
            <person name="Zhang Y."/>
        </authorList>
    </citation>
    <scope>NUCLEOTIDE SEQUENCE [LARGE SCALE GENOMIC DNA]</scope>
    <source>
        <strain evidence="2">cv. Niubang</strain>
    </source>
</reference>
<proteinExistence type="predicted"/>
<evidence type="ECO:0000313" key="1">
    <source>
        <dbReference type="EMBL" id="KAI3746224.1"/>
    </source>
</evidence>
<name>A0ACB9DHW3_ARCLA</name>
<comment type="caution">
    <text evidence="1">The sequence shown here is derived from an EMBL/GenBank/DDBJ whole genome shotgun (WGS) entry which is preliminary data.</text>
</comment>
<dbReference type="EMBL" id="CM042049">
    <property type="protein sequence ID" value="KAI3746224.1"/>
    <property type="molecule type" value="Genomic_DNA"/>
</dbReference>
<protein>
    <submittedName>
        <fullName evidence="1">Uncharacterized protein</fullName>
    </submittedName>
</protein>
<dbReference type="Proteomes" id="UP001055879">
    <property type="component" value="Linkage Group LG03"/>
</dbReference>
<reference evidence="1 2" key="2">
    <citation type="journal article" date="2022" name="Mol. Ecol. Resour.">
        <title>The genomes of chicory, endive, great burdock and yacon provide insights into Asteraceae paleo-polyploidization history and plant inulin production.</title>
        <authorList>
            <person name="Fan W."/>
            <person name="Wang S."/>
            <person name="Wang H."/>
            <person name="Wang A."/>
            <person name="Jiang F."/>
            <person name="Liu H."/>
            <person name="Zhao H."/>
            <person name="Xu D."/>
            <person name="Zhang Y."/>
        </authorList>
    </citation>
    <scope>NUCLEOTIDE SEQUENCE [LARGE SCALE GENOMIC DNA]</scope>
    <source>
        <strain evidence="2">cv. Niubang</strain>
    </source>
</reference>
<keyword evidence="2" id="KW-1185">Reference proteome</keyword>
<gene>
    <name evidence="1" type="ORF">L6452_08648</name>
</gene>